<dbReference type="AlphaFoldDB" id="A0A9X4H3Z7"/>
<keyword evidence="9" id="KW-1185">Reference proteome</keyword>
<dbReference type="Proteomes" id="UP001154312">
    <property type="component" value="Unassembled WGS sequence"/>
</dbReference>
<proteinExistence type="predicted"/>
<dbReference type="PANTHER" id="PTHR35007">
    <property type="entry name" value="INTEGRAL MEMBRANE PROTEIN-RELATED"/>
    <property type="match status" value="1"/>
</dbReference>
<dbReference type="RefSeq" id="WP_277442066.1">
    <property type="nucleotide sequence ID" value="NZ_JAKOAV010000001.1"/>
</dbReference>
<feature type="domain" description="Type II secretion system protein GspF" evidence="7">
    <location>
        <begin position="159"/>
        <end position="282"/>
    </location>
</feature>
<dbReference type="PANTHER" id="PTHR35007:SF1">
    <property type="entry name" value="PILUS ASSEMBLY PROTEIN"/>
    <property type="match status" value="1"/>
</dbReference>
<name>A0A9X4H3Z7_9FIRM</name>
<evidence type="ECO:0000256" key="3">
    <source>
        <dbReference type="ARBA" id="ARBA00022692"/>
    </source>
</evidence>
<dbReference type="EMBL" id="JAKOAV010000001">
    <property type="protein sequence ID" value="MDF9406923.1"/>
    <property type="molecule type" value="Genomic_DNA"/>
</dbReference>
<feature type="transmembrane region" description="Helical" evidence="6">
    <location>
        <begin position="110"/>
        <end position="138"/>
    </location>
</feature>
<dbReference type="Pfam" id="PF00482">
    <property type="entry name" value="T2SSF"/>
    <property type="match status" value="1"/>
</dbReference>
<evidence type="ECO:0000256" key="6">
    <source>
        <dbReference type="SAM" id="Phobius"/>
    </source>
</evidence>
<gene>
    <name evidence="8" type="ORF">L7E55_00870</name>
</gene>
<dbReference type="GO" id="GO:0005886">
    <property type="term" value="C:plasma membrane"/>
    <property type="evidence" value="ECO:0007669"/>
    <property type="project" value="UniProtKB-SubCell"/>
</dbReference>
<evidence type="ECO:0000256" key="4">
    <source>
        <dbReference type="ARBA" id="ARBA00022989"/>
    </source>
</evidence>
<sequence>MNLSTIACLTFLAVFLSFLGVQQLKAKEQEIVAVRINRVFGARMRSVLDGVKKKNGKSRSGRKVLELAGKLFTARKITEKVNAELTKADIPLKGEEFLGLTLLLSLGGGLLFTLLTGGNLMIGLLTASLGGYLPHFVLRAAKTRRFSKFNNQIGDALIIMANSLRSGFSFLQAMDMVRNELPDPIAKEFGIALQEMNWGTPTEEALLNMAARVNSDDLELVVTAVLIQRQVGGNLAEVLDNIANTIRERIRIKGEIKTLTAQGRISGLIIGLLPILLTVVIYFLNPAYIKPLFVSKTGLTMVSFAVLAQILGLSLIKKIIQIPV</sequence>
<accession>A0A9X4H3Z7</accession>
<evidence type="ECO:0000259" key="7">
    <source>
        <dbReference type="Pfam" id="PF00482"/>
    </source>
</evidence>
<keyword evidence="4 6" id="KW-1133">Transmembrane helix</keyword>
<evidence type="ECO:0000313" key="9">
    <source>
        <dbReference type="Proteomes" id="UP001154312"/>
    </source>
</evidence>
<feature type="transmembrane region" description="Helical" evidence="6">
    <location>
        <begin position="297"/>
        <end position="316"/>
    </location>
</feature>
<keyword evidence="3 6" id="KW-0812">Transmembrane</keyword>
<comment type="caution">
    <text evidence="8">The sequence shown here is derived from an EMBL/GenBank/DDBJ whole genome shotgun (WGS) entry which is preliminary data.</text>
</comment>
<evidence type="ECO:0000256" key="1">
    <source>
        <dbReference type="ARBA" id="ARBA00004651"/>
    </source>
</evidence>
<evidence type="ECO:0000313" key="8">
    <source>
        <dbReference type="EMBL" id="MDF9406923.1"/>
    </source>
</evidence>
<comment type="subcellular location">
    <subcellularLocation>
        <location evidence="1">Cell membrane</location>
        <topology evidence="1">Multi-pass membrane protein</topology>
    </subcellularLocation>
</comment>
<evidence type="ECO:0000256" key="2">
    <source>
        <dbReference type="ARBA" id="ARBA00022475"/>
    </source>
</evidence>
<dbReference type="Gene3D" id="1.20.81.30">
    <property type="entry name" value="Type II secretion system (T2SS), domain F"/>
    <property type="match status" value="1"/>
</dbReference>
<protein>
    <submittedName>
        <fullName evidence="8">Type II secretion system F family protein</fullName>
    </submittedName>
</protein>
<feature type="transmembrane region" description="Helical" evidence="6">
    <location>
        <begin position="265"/>
        <end position="285"/>
    </location>
</feature>
<organism evidence="8 9">
    <name type="scientific">Pelotomaculum isophthalicicum JI</name>
    <dbReference type="NCBI Taxonomy" id="947010"/>
    <lineage>
        <taxon>Bacteria</taxon>
        <taxon>Bacillati</taxon>
        <taxon>Bacillota</taxon>
        <taxon>Clostridia</taxon>
        <taxon>Eubacteriales</taxon>
        <taxon>Desulfotomaculaceae</taxon>
        <taxon>Pelotomaculum</taxon>
    </lineage>
</organism>
<dbReference type="InterPro" id="IPR042094">
    <property type="entry name" value="T2SS_GspF_sf"/>
</dbReference>
<evidence type="ECO:0000256" key="5">
    <source>
        <dbReference type="ARBA" id="ARBA00023136"/>
    </source>
</evidence>
<keyword evidence="5 6" id="KW-0472">Membrane</keyword>
<keyword evidence="2" id="KW-1003">Cell membrane</keyword>
<dbReference type="InterPro" id="IPR018076">
    <property type="entry name" value="T2SS_GspF_dom"/>
</dbReference>
<reference evidence="8" key="1">
    <citation type="submission" date="2022-02" db="EMBL/GenBank/DDBJ databases">
        <authorList>
            <person name="Leng L."/>
        </authorList>
    </citation>
    <scope>NUCLEOTIDE SEQUENCE</scope>
    <source>
        <strain evidence="8">JI</strain>
    </source>
</reference>